<feature type="non-terminal residue" evidence="1">
    <location>
        <position position="71"/>
    </location>
</feature>
<dbReference type="EMBL" id="VUJU01016642">
    <property type="protein sequence ID" value="KAF0688146.1"/>
    <property type="molecule type" value="Genomic_DNA"/>
</dbReference>
<dbReference type="AlphaFoldDB" id="A0A6G0VII4"/>
<evidence type="ECO:0000313" key="1">
    <source>
        <dbReference type="EMBL" id="KAF0688146.1"/>
    </source>
</evidence>
<sequence>MEEVIQMKNMKEMPLPKDTKISDVEDYLEHIEVKKLKERISVQDTCLIADLKIKALKQLAMGWLSSSSETE</sequence>
<protein>
    <submittedName>
        <fullName evidence="1">Uncharacterized protein</fullName>
    </submittedName>
</protein>
<gene>
    <name evidence="1" type="ORF">FWK35_00037431</name>
</gene>
<organism evidence="1 2">
    <name type="scientific">Aphis craccivora</name>
    <name type="common">Cowpea aphid</name>
    <dbReference type="NCBI Taxonomy" id="307492"/>
    <lineage>
        <taxon>Eukaryota</taxon>
        <taxon>Metazoa</taxon>
        <taxon>Ecdysozoa</taxon>
        <taxon>Arthropoda</taxon>
        <taxon>Hexapoda</taxon>
        <taxon>Insecta</taxon>
        <taxon>Pterygota</taxon>
        <taxon>Neoptera</taxon>
        <taxon>Paraneoptera</taxon>
        <taxon>Hemiptera</taxon>
        <taxon>Sternorrhyncha</taxon>
        <taxon>Aphidomorpha</taxon>
        <taxon>Aphidoidea</taxon>
        <taxon>Aphididae</taxon>
        <taxon>Aphidini</taxon>
        <taxon>Aphis</taxon>
        <taxon>Aphis</taxon>
    </lineage>
</organism>
<proteinExistence type="predicted"/>
<accession>A0A6G0VII4</accession>
<comment type="caution">
    <text evidence="1">The sequence shown here is derived from an EMBL/GenBank/DDBJ whole genome shotgun (WGS) entry which is preliminary data.</text>
</comment>
<keyword evidence="2" id="KW-1185">Reference proteome</keyword>
<reference evidence="1 2" key="1">
    <citation type="submission" date="2019-08" db="EMBL/GenBank/DDBJ databases">
        <title>Whole genome of Aphis craccivora.</title>
        <authorList>
            <person name="Voronova N.V."/>
            <person name="Shulinski R.S."/>
            <person name="Bandarenka Y.V."/>
            <person name="Zhorov D.G."/>
            <person name="Warner D."/>
        </authorList>
    </citation>
    <scope>NUCLEOTIDE SEQUENCE [LARGE SCALE GENOMIC DNA]</scope>
    <source>
        <strain evidence="1">180601</strain>
        <tissue evidence="1">Whole Body</tissue>
    </source>
</reference>
<evidence type="ECO:0000313" key="2">
    <source>
        <dbReference type="Proteomes" id="UP000478052"/>
    </source>
</evidence>
<dbReference type="Proteomes" id="UP000478052">
    <property type="component" value="Unassembled WGS sequence"/>
</dbReference>
<name>A0A6G0VII4_APHCR</name>